<gene>
    <name evidence="3" type="ORF">B5F97_17370</name>
</gene>
<evidence type="ECO:0000313" key="4">
    <source>
        <dbReference type="Proteomes" id="UP000195386"/>
    </source>
</evidence>
<feature type="transmembrane region" description="Helical" evidence="2">
    <location>
        <begin position="75"/>
        <end position="94"/>
    </location>
</feature>
<organism evidence="3 4">
    <name type="scientific">Bacteroides clarus</name>
    <dbReference type="NCBI Taxonomy" id="626929"/>
    <lineage>
        <taxon>Bacteria</taxon>
        <taxon>Pseudomonadati</taxon>
        <taxon>Bacteroidota</taxon>
        <taxon>Bacteroidia</taxon>
        <taxon>Bacteroidales</taxon>
        <taxon>Bacteroidaceae</taxon>
        <taxon>Bacteroides</taxon>
    </lineage>
</organism>
<dbReference type="EMBL" id="NFII01000026">
    <property type="protein sequence ID" value="OUN97749.1"/>
    <property type="molecule type" value="Genomic_DNA"/>
</dbReference>
<name>A0A1Y3YQY0_9BACE</name>
<protein>
    <submittedName>
        <fullName evidence="3">Uncharacterized protein</fullName>
    </submittedName>
</protein>
<keyword evidence="2" id="KW-0472">Membrane</keyword>
<keyword evidence="2" id="KW-1133">Transmembrane helix</keyword>
<comment type="caution">
    <text evidence="3">The sequence shown here is derived from an EMBL/GenBank/DDBJ whole genome shotgun (WGS) entry which is preliminary data.</text>
</comment>
<feature type="region of interest" description="Disordered" evidence="1">
    <location>
        <begin position="17"/>
        <end position="37"/>
    </location>
</feature>
<evidence type="ECO:0000256" key="2">
    <source>
        <dbReference type="SAM" id="Phobius"/>
    </source>
</evidence>
<dbReference type="RefSeq" id="WP_087427028.1">
    <property type="nucleotide sequence ID" value="NZ_CATZGC010000020.1"/>
</dbReference>
<keyword evidence="2" id="KW-0812">Transmembrane</keyword>
<evidence type="ECO:0000256" key="1">
    <source>
        <dbReference type="SAM" id="MobiDB-lite"/>
    </source>
</evidence>
<dbReference type="Proteomes" id="UP000195386">
    <property type="component" value="Unassembled WGS sequence"/>
</dbReference>
<accession>A0A1Y3YQY0</accession>
<reference evidence="4" key="1">
    <citation type="submission" date="2017-04" db="EMBL/GenBank/DDBJ databases">
        <title>Function of individual gut microbiota members based on whole genome sequencing of pure cultures obtained from chicken caecum.</title>
        <authorList>
            <person name="Medvecky M."/>
            <person name="Cejkova D."/>
            <person name="Polansky O."/>
            <person name="Karasova D."/>
            <person name="Kubasova T."/>
            <person name="Cizek A."/>
            <person name="Rychlik I."/>
        </authorList>
    </citation>
    <scope>NUCLEOTIDE SEQUENCE [LARGE SCALE GENOMIC DNA]</scope>
    <source>
        <strain evidence="4">An43</strain>
    </source>
</reference>
<evidence type="ECO:0000313" key="3">
    <source>
        <dbReference type="EMBL" id="OUN97749.1"/>
    </source>
</evidence>
<dbReference type="AlphaFoldDB" id="A0A1Y3YQY0"/>
<feature type="transmembrane region" description="Helical" evidence="2">
    <location>
        <begin position="106"/>
        <end position="130"/>
    </location>
</feature>
<proteinExistence type="predicted"/>
<sequence length="134" mass="15757">MDLDELAEFAKLFRSESKKTEERQEKQTHLSKEDEERLRKEAEIDALQTENDIRKEELKGKIQDREQRKEFAIKIYHFLCFYLSSVLFLVILSATPLIKFELTEGIIITLLTTTTANIIGIFILVVKYLFATRK</sequence>